<feature type="compositionally biased region" description="Pro residues" evidence="1">
    <location>
        <begin position="19"/>
        <end position="75"/>
    </location>
</feature>
<dbReference type="EMBL" id="HBIZ01022083">
    <property type="protein sequence ID" value="CAE0761355.1"/>
    <property type="molecule type" value="Transcribed_RNA"/>
</dbReference>
<gene>
    <name evidence="3" type="ORF">PCAR00345_LOCUS13967</name>
</gene>
<sequence>MDVPNAGVPEQYYFYEGTPLPPLPPFPPTPPSPPPSPPSPPSSPPLPPSLPPPAKPPNPPRSPPPPTPPPFPPQWPDQFVTTSPSPSLPTLISTDSSSSTNLATSIIPAAAAVCVAAAVFLCAMSYYLGRRRVNTPPADADMQEAASKGKKSVTIEVGTVERAANNQKQGSLSRIKPAVGCESSSKSFLSRANSVQSMQSATGVAESSEATTPNSRAPLRLSHVMNDGPPSKELSSPVVPRPRLSHQSRASSKGSGCYECITTPDDEDGSARAENPAPAAAAAAATAATVADPSANNGQQSPTQVCLAVRPTPAPPPPPPRTGSGRQPAPPPRPPPQAPIPPPQAPTPPAAKPPVTAEGTVPPIAEVDEHSCRI</sequence>
<feature type="region of interest" description="Disordered" evidence="1">
    <location>
        <begin position="1"/>
        <end position="98"/>
    </location>
</feature>
<protein>
    <submittedName>
        <fullName evidence="3">Uncharacterized protein</fullName>
    </submittedName>
</protein>
<organism evidence="3">
    <name type="scientific">Chrysotila carterae</name>
    <name type="common">Marine alga</name>
    <name type="synonym">Syracosphaera carterae</name>
    <dbReference type="NCBI Taxonomy" id="13221"/>
    <lineage>
        <taxon>Eukaryota</taxon>
        <taxon>Haptista</taxon>
        <taxon>Haptophyta</taxon>
        <taxon>Prymnesiophyceae</taxon>
        <taxon>Isochrysidales</taxon>
        <taxon>Isochrysidaceae</taxon>
        <taxon>Chrysotila</taxon>
    </lineage>
</organism>
<feature type="compositionally biased region" description="Pro residues" evidence="1">
    <location>
        <begin position="328"/>
        <end position="352"/>
    </location>
</feature>
<evidence type="ECO:0000256" key="1">
    <source>
        <dbReference type="SAM" id="MobiDB-lite"/>
    </source>
</evidence>
<keyword evidence="2" id="KW-1133">Transmembrane helix</keyword>
<evidence type="ECO:0000313" key="3">
    <source>
        <dbReference type="EMBL" id="CAE0761355.1"/>
    </source>
</evidence>
<reference evidence="3" key="1">
    <citation type="submission" date="2021-01" db="EMBL/GenBank/DDBJ databases">
        <authorList>
            <person name="Corre E."/>
            <person name="Pelletier E."/>
            <person name="Niang G."/>
            <person name="Scheremetjew M."/>
            <person name="Finn R."/>
            <person name="Kale V."/>
            <person name="Holt S."/>
            <person name="Cochrane G."/>
            <person name="Meng A."/>
            <person name="Brown T."/>
            <person name="Cohen L."/>
        </authorList>
    </citation>
    <scope>NUCLEOTIDE SEQUENCE</scope>
    <source>
        <strain evidence="3">CCMP645</strain>
    </source>
</reference>
<proteinExistence type="predicted"/>
<keyword evidence="2" id="KW-0472">Membrane</keyword>
<feature type="region of interest" description="Disordered" evidence="1">
    <location>
        <begin position="199"/>
        <end position="374"/>
    </location>
</feature>
<dbReference type="PRINTS" id="PR01217">
    <property type="entry name" value="PRICHEXTENSN"/>
</dbReference>
<feature type="compositionally biased region" description="Low complexity" evidence="1">
    <location>
        <begin position="81"/>
        <end position="98"/>
    </location>
</feature>
<feature type="compositionally biased region" description="Pro residues" evidence="1">
    <location>
        <begin position="312"/>
        <end position="321"/>
    </location>
</feature>
<dbReference type="AlphaFoldDB" id="A0A7S4BC70"/>
<name>A0A7S4BC70_CHRCT</name>
<feature type="transmembrane region" description="Helical" evidence="2">
    <location>
        <begin position="106"/>
        <end position="128"/>
    </location>
</feature>
<feature type="compositionally biased region" description="Low complexity" evidence="1">
    <location>
        <begin position="272"/>
        <end position="295"/>
    </location>
</feature>
<feature type="compositionally biased region" description="Polar residues" evidence="1">
    <location>
        <begin position="245"/>
        <end position="254"/>
    </location>
</feature>
<evidence type="ECO:0000256" key="2">
    <source>
        <dbReference type="SAM" id="Phobius"/>
    </source>
</evidence>
<accession>A0A7S4BC70</accession>
<keyword evidence="2" id="KW-0812">Transmembrane</keyword>